<organism evidence="2 3">
    <name type="scientific">Linum trigynum</name>
    <dbReference type="NCBI Taxonomy" id="586398"/>
    <lineage>
        <taxon>Eukaryota</taxon>
        <taxon>Viridiplantae</taxon>
        <taxon>Streptophyta</taxon>
        <taxon>Embryophyta</taxon>
        <taxon>Tracheophyta</taxon>
        <taxon>Spermatophyta</taxon>
        <taxon>Magnoliopsida</taxon>
        <taxon>eudicotyledons</taxon>
        <taxon>Gunneridae</taxon>
        <taxon>Pentapetalae</taxon>
        <taxon>rosids</taxon>
        <taxon>fabids</taxon>
        <taxon>Malpighiales</taxon>
        <taxon>Linaceae</taxon>
        <taxon>Linum</taxon>
    </lineage>
</organism>
<gene>
    <name evidence="2" type="ORF">LTRI10_LOCUS40605</name>
</gene>
<dbReference type="Gene3D" id="3.30.420.10">
    <property type="entry name" value="Ribonuclease H-like superfamily/Ribonuclease H"/>
    <property type="match status" value="1"/>
</dbReference>
<dbReference type="InterPro" id="IPR002156">
    <property type="entry name" value="RNaseH_domain"/>
</dbReference>
<evidence type="ECO:0000313" key="2">
    <source>
        <dbReference type="EMBL" id="CAL1400479.1"/>
    </source>
</evidence>
<dbReference type="InterPro" id="IPR036397">
    <property type="entry name" value="RNaseH_sf"/>
</dbReference>
<dbReference type="PROSITE" id="PS50879">
    <property type="entry name" value="RNASE_H_1"/>
    <property type="match status" value="1"/>
</dbReference>
<name>A0AAV2FRD4_9ROSI</name>
<dbReference type="InterPro" id="IPR012337">
    <property type="entry name" value="RNaseH-like_sf"/>
</dbReference>
<dbReference type="PANTHER" id="PTHR47723">
    <property type="entry name" value="OS05G0353850 PROTEIN"/>
    <property type="match status" value="1"/>
</dbReference>
<dbReference type="Pfam" id="PF13966">
    <property type="entry name" value="zf-RVT"/>
    <property type="match status" value="1"/>
</dbReference>
<dbReference type="InterPro" id="IPR026960">
    <property type="entry name" value="RVT-Znf"/>
</dbReference>
<dbReference type="CDD" id="cd06222">
    <property type="entry name" value="RNase_H_like"/>
    <property type="match status" value="1"/>
</dbReference>
<evidence type="ECO:0000313" key="3">
    <source>
        <dbReference type="Proteomes" id="UP001497516"/>
    </source>
</evidence>
<dbReference type="AlphaFoldDB" id="A0AAV2FRD4"/>
<dbReference type="SUPFAM" id="SSF53098">
    <property type="entry name" value="Ribonuclease H-like"/>
    <property type="match status" value="1"/>
</dbReference>
<sequence>MILPRRQGGAGLRSIRQANLAMLAKGGWRLLKETDSLWCRVLRDKYSRDQRDLGIIRPIQGSSFTWRTISKADDLLHRGCAWNIKNGRRTKFWSDVWILQVPLKDVAVGQIPGEMEDAVVADFVTQEGAWRTDLYSDLLPQEVQMKILSTAVDTISTENDTIFWNAASDGRFSAKTAYNLLNQHDADPDEKYWKIIWSLPVPERVRSFLWLTCLGRIATNQLRFCRKSAPNPDCVRCLGQPESILHALWDCPPALFFWRRHVPTAKQHSFFSAEQRDWLRENLSNSEAGPSGIPWAAFFGVATWCLWKSRCEACFKGLAAVLSPPSLAHSIIAKAKLWHEAWHAPMVLPGSRSRTATRVVQNVGWKPPPQGWYTLNVDGASCGNPGPAGTGGCIRDSSGRWVSGFVGNIGTASAALAELWAVFHGLEVAWNTGCRTLKMESGSRLAIELINNRLDQVHPYSTLLSAIRRKLSQDWLVSIPGRE</sequence>
<dbReference type="GO" id="GO:0003676">
    <property type="term" value="F:nucleic acid binding"/>
    <property type="evidence" value="ECO:0007669"/>
    <property type="project" value="InterPro"/>
</dbReference>
<proteinExistence type="predicted"/>
<dbReference type="InterPro" id="IPR044730">
    <property type="entry name" value="RNase_H-like_dom_plant"/>
</dbReference>
<accession>A0AAV2FRD4</accession>
<dbReference type="EMBL" id="OZ034820">
    <property type="protein sequence ID" value="CAL1400479.1"/>
    <property type="molecule type" value="Genomic_DNA"/>
</dbReference>
<dbReference type="Proteomes" id="UP001497516">
    <property type="component" value="Chromosome 7"/>
</dbReference>
<feature type="domain" description="RNase H type-1" evidence="1">
    <location>
        <begin position="369"/>
        <end position="483"/>
    </location>
</feature>
<reference evidence="2 3" key="1">
    <citation type="submission" date="2024-04" db="EMBL/GenBank/DDBJ databases">
        <authorList>
            <person name="Fracassetti M."/>
        </authorList>
    </citation>
    <scope>NUCLEOTIDE SEQUENCE [LARGE SCALE GENOMIC DNA]</scope>
</reference>
<keyword evidence="3" id="KW-1185">Reference proteome</keyword>
<evidence type="ECO:0000259" key="1">
    <source>
        <dbReference type="PROSITE" id="PS50879"/>
    </source>
</evidence>
<dbReference type="PANTHER" id="PTHR47723:SF19">
    <property type="entry name" value="POLYNUCLEOTIDYL TRANSFERASE, RIBONUCLEASE H-LIKE SUPERFAMILY PROTEIN"/>
    <property type="match status" value="1"/>
</dbReference>
<dbReference type="Pfam" id="PF13456">
    <property type="entry name" value="RVT_3"/>
    <property type="match status" value="1"/>
</dbReference>
<dbReference type="GO" id="GO:0004523">
    <property type="term" value="F:RNA-DNA hybrid ribonuclease activity"/>
    <property type="evidence" value="ECO:0007669"/>
    <property type="project" value="InterPro"/>
</dbReference>
<dbReference type="InterPro" id="IPR053151">
    <property type="entry name" value="RNase_H-like"/>
</dbReference>
<protein>
    <recommendedName>
        <fullName evidence="1">RNase H type-1 domain-containing protein</fullName>
    </recommendedName>
</protein>